<dbReference type="HOGENOM" id="CLU_1395342_0_0_5"/>
<evidence type="ECO:0000313" key="2">
    <source>
        <dbReference type="Proteomes" id="UP000016944"/>
    </source>
</evidence>
<gene>
    <name evidence="1" type="ORF">BN877_I1844</name>
</gene>
<reference evidence="1 2" key="1">
    <citation type="journal article" date="2013" name="Genome Announc.">
        <title>Complete Genome Sequence of the Sesbania Symbiont and Rice Growth-Promoting Endophyte Rhizobium sp. Strain IRBG74.</title>
        <authorList>
            <person name="Crook M.B."/>
            <person name="Mitra S."/>
            <person name="Ane J.M."/>
            <person name="Sadowsky M.J."/>
            <person name="Gyaneshwar P."/>
        </authorList>
    </citation>
    <scope>NUCLEOTIDE SEQUENCE [LARGE SCALE GENOMIC DNA]</scope>
    <source>
        <strain evidence="1 2">IRBG74</strain>
    </source>
</reference>
<evidence type="ECO:0000313" key="1">
    <source>
        <dbReference type="EMBL" id="CDI08739.1"/>
    </source>
</evidence>
<organism evidence="1 2">
    <name type="scientific">Agrobacterium pusense</name>
    <dbReference type="NCBI Taxonomy" id="648995"/>
    <lineage>
        <taxon>Bacteria</taxon>
        <taxon>Pseudomonadati</taxon>
        <taxon>Pseudomonadota</taxon>
        <taxon>Alphaproteobacteria</taxon>
        <taxon>Hyphomicrobiales</taxon>
        <taxon>Rhizobiaceae</taxon>
        <taxon>Rhizobium/Agrobacterium group</taxon>
        <taxon>Agrobacterium</taxon>
    </lineage>
</organism>
<name>U4PUE2_9HYPH</name>
<accession>U4PUE2</accession>
<dbReference type="KEGG" id="rir:BN877_I1844"/>
<sequence>MKPSPCPQLHGLKTRAHIPPLRGSFAAIDTADTCRYGRSAARPLKQAAVLRPRRLRGATGLFCFVGYGCRVTLPAPGSFTLRSGPAQHYRACGTEVTGARLIALLGDKIMKLLTAAIALVSVGILSGCVDDSGYRSGGYYSSGVYYRSYDRDRYYRDYDRRNWRHHREWRDRREGRGDYRYRPPRDGQLYGRLIN</sequence>
<dbReference type="AlphaFoldDB" id="U4PUE2"/>
<proteinExistence type="predicted"/>
<protein>
    <submittedName>
        <fullName evidence="1">Uncharacterized protein</fullName>
    </submittedName>
</protein>
<dbReference type="Proteomes" id="UP000016944">
    <property type="component" value="Chromosome I"/>
</dbReference>
<dbReference type="EMBL" id="HG518322">
    <property type="protein sequence ID" value="CDI08739.1"/>
    <property type="molecule type" value="Genomic_DNA"/>
</dbReference>